<dbReference type="Proteomes" id="UP000799750">
    <property type="component" value="Unassembled WGS sequence"/>
</dbReference>
<evidence type="ECO:0000256" key="3">
    <source>
        <dbReference type="ARBA" id="ARBA00022723"/>
    </source>
</evidence>
<evidence type="ECO:0000256" key="2">
    <source>
        <dbReference type="ARBA" id="ARBA00022670"/>
    </source>
</evidence>
<keyword evidence="3" id="KW-0479">Metal-binding</keyword>
<keyword evidence="4" id="KW-0378">Hydrolase</keyword>
<dbReference type="GO" id="GO:0046872">
    <property type="term" value="F:metal ion binding"/>
    <property type="evidence" value="ECO:0007669"/>
    <property type="project" value="UniProtKB-KW"/>
</dbReference>
<evidence type="ECO:0000256" key="7">
    <source>
        <dbReference type="SAM" id="MobiDB-lite"/>
    </source>
</evidence>
<dbReference type="PANTHER" id="PTHR15910">
    <property type="entry name" value="ARCHAEMETZINCIN"/>
    <property type="match status" value="1"/>
</dbReference>
<sequence>MPKRAVSRCTHPTLTFDSSNHAAEVGFRGPTPRQLAAVHTSIEEENTKSSGKRKRDLDTPALGGKLFPAPLILPEDDLALDPTHPPQSFSEWKRMRQDERNRVTNKRKTIYVIGPPAITDDVDFVQTWNQVRSRGAKKEDHIPPPDIQDVVDYLSAYYHGMTVEVLPPSTATFIAWEAKRPRAAKALAKSSKTPLIGLQTSKEIIGIRTRPSLDKAYKAQLNLDDLLDAAIAMLPADAFALLFLVQQDLYQSPEDEFVCGLAYGGSRVSVVSMARYHPGLDSKQEIEREHAWPASHCATYVASCCDEATNDGNKAAKRSKNGATRKESQQASDAIKVEQHADTPLRAAITAHAALPSLSSSPDPDTLTRLWLGRVCRTASHEVAHCFGIGHCVYYGCNMQGSASIREDARQAPYLCPVDWAKLQKATGVDASERSKTLIKYCNDKREIHLFAALGAWLENTE</sequence>
<reference evidence="8" key="1">
    <citation type="journal article" date="2020" name="Stud. Mycol.">
        <title>101 Dothideomycetes genomes: a test case for predicting lifestyles and emergence of pathogens.</title>
        <authorList>
            <person name="Haridas S."/>
            <person name="Albert R."/>
            <person name="Binder M."/>
            <person name="Bloem J."/>
            <person name="Labutti K."/>
            <person name="Salamov A."/>
            <person name="Andreopoulos B."/>
            <person name="Baker S."/>
            <person name="Barry K."/>
            <person name="Bills G."/>
            <person name="Bluhm B."/>
            <person name="Cannon C."/>
            <person name="Castanera R."/>
            <person name="Culley D."/>
            <person name="Daum C."/>
            <person name="Ezra D."/>
            <person name="Gonzalez J."/>
            <person name="Henrissat B."/>
            <person name="Kuo A."/>
            <person name="Liang C."/>
            <person name="Lipzen A."/>
            <person name="Lutzoni F."/>
            <person name="Magnuson J."/>
            <person name="Mondo S."/>
            <person name="Nolan M."/>
            <person name="Ohm R."/>
            <person name="Pangilinan J."/>
            <person name="Park H.-J."/>
            <person name="Ramirez L."/>
            <person name="Alfaro M."/>
            <person name="Sun H."/>
            <person name="Tritt A."/>
            <person name="Yoshinaga Y."/>
            <person name="Zwiers L.-H."/>
            <person name="Turgeon B."/>
            <person name="Goodwin S."/>
            <person name="Spatafora J."/>
            <person name="Crous P."/>
            <person name="Grigoriev I."/>
        </authorList>
    </citation>
    <scope>NUCLEOTIDE SEQUENCE</scope>
    <source>
        <strain evidence="8">CBS 269.34</strain>
    </source>
</reference>
<dbReference type="EMBL" id="MU004194">
    <property type="protein sequence ID" value="KAF2492341.1"/>
    <property type="molecule type" value="Genomic_DNA"/>
</dbReference>
<evidence type="ECO:0000313" key="8">
    <source>
        <dbReference type="EMBL" id="KAF2492341.1"/>
    </source>
</evidence>
<organism evidence="8 9">
    <name type="scientific">Lophium mytilinum</name>
    <dbReference type="NCBI Taxonomy" id="390894"/>
    <lineage>
        <taxon>Eukaryota</taxon>
        <taxon>Fungi</taxon>
        <taxon>Dikarya</taxon>
        <taxon>Ascomycota</taxon>
        <taxon>Pezizomycotina</taxon>
        <taxon>Dothideomycetes</taxon>
        <taxon>Pleosporomycetidae</taxon>
        <taxon>Mytilinidiales</taxon>
        <taxon>Mytilinidiaceae</taxon>
        <taxon>Lophium</taxon>
    </lineage>
</organism>
<keyword evidence="2" id="KW-0645">Protease</keyword>
<dbReference type="GO" id="GO:0008237">
    <property type="term" value="F:metallopeptidase activity"/>
    <property type="evidence" value="ECO:0007669"/>
    <property type="project" value="UniProtKB-KW"/>
</dbReference>
<dbReference type="OrthoDB" id="2365600at2759"/>
<proteinExistence type="predicted"/>
<dbReference type="InterPro" id="IPR012962">
    <property type="entry name" value="Pept_M54_archaemetzincn"/>
</dbReference>
<dbReference type="Pfam" id="PF07998">
    <property type="entry name" value="Peptidase_M54"/>
    <property type="match status" value="1"/>
</dbReference>
<dbReference type="Gene3D" id="3.40.390.10">
    <property type="entry name" value="Collagenase (Catalytic Domain)"/>
    <property type="match status" value="1"/>
</dbReference>
<evidence type="ECO:0000256" key="4">
    <source>
        <dbReference type="ARBA" id="ARBA00022801"/>
    </source>
</evidence>
<dbReference type="CDD" id="cd11375">
    <property type="entry name" value="Peptidase_M54"/>
    <property type="match status" value="1"/>
</dbReference>
<feature type="region of interest" description="Disordered" evidence="7">
    <location>
        <begin position="314"/>
        <end position="333"/>
    </location>
</feature>
<keyword evidence="9" id="KW-1185">Reference proteome</keyword>
<protein>
    <submittedName>
        <fullName evidence="8">Uncharacterized protein</fullName>
    </submittedName>
</protein>
<dbReference type="InterPro" id="IPR024079">
    <property type="entry name" value="MetalloPept_cat_dom_sf"/>
</dbReference>
<evidence type="ECO:0000256" key="1">
    <source>
        <dbReference type="ARBA" id="ARBA00001947"/>
    </source>
</evidence>
<accession>A0A6A6QJC0</accession>
<dbReference type="PANTHER" id="PTHR15910:SF1">
    <property type="entry name" value="ARCHAEMETZINCIN-2"/>
    <property type="match status" value="1"/>
</dbReference>
<name>A0A6A6QJC0_9PEZI</name>
<gene>
    <name evidence="8" type="ORF">BU16DRAFT_529681</name>
</gene>
<dbReference type="SUPFAM" id="SSF55486">
    <property type="entry name" value="Metalloproteases ('zincins'), catalytic domain"/>
    <property type="match status" value="1"/>
</dbReference>
<comment type="cofactor">
    <cofactor evidence="1">
        <name>Zn(2+)</name>
        <dbReference type="ChEBI" id="CHEBI:29105"/>
    </cofactor>
</comment>
<evidence type="ECO:0000256" key="6">
    <source>
        <dbReference type="ARBA" id="ARBA00023049"/>
    </source>
</evidence>
<dbReference type="GO" id="GO:0006508">
    <property type="term" value="P:proteolysis"/>
    <property type="evidence" value="ECO:0007669"/>
    <property type="project" value="UniProtKB-KW"/>
</dbReference>
<keyword evidence="6" id="KW-0482">Metalloprotease</keyword>
<evidence type="ECO:0000313" key="9">
    <source>
        <dbReference type="Proteomes" id="UP000799750"/>
    </source>
</evidence>
<evidence type="ECO:0000256" key="5">
    <source>
        <dbReference type="ARBA" id="ARBA00022833"/>
    </source>
</evidence>
<keyword evidence="5" id="KW-0862">Zinc</keyword>
<dbReference type="AlphaFoldDB" id="A0A6A6QJC0"/>